<dbReference type="Proteomes" id="UP000694561">
    <property type="component" value="Unplaced"/>
</dbReference>
<evidence type="ECO:0000256" key="1">
    <source>
        <dbReference type="ARBA" id="ARBA00022859"/>
    </source>
</evidence>
<dbReference type="PANTHER" id="PTHR23268">
    <property type="entry name" value="T-CELL RECEPTOR BETA CHAIN"/>
    <property type="match status" value="1"/>
</dbReference>
<dbReference type="GO" id="GO:0005886">
    <property type="term" value="C:plasma membrane"/>
    <property type="evidence" value="ECO:0007669"/>
    <property type="project" value="TreeGrafter"/>
</dbReference>
<reference evidence="2" key="2">
    <citation type="submission" date="2025-09" db="UniProtKB">
        <authorList>
            <consortium name="Ensembl"/>
        </authorList>
    </citation>
    <scope>IDENTIFICATION</scope>
</reference>
<dbReference type="GO" id="GO:0007166">
    <property type="term" value="P:cell surface receptor signaling pathway"/>
    <property type="evidence" value="ECO:0007669"/>
    <property type="project" value="TreeGrafter"/>
</dbReference>
<proteinExistence type="predicted"/>
<dbReference type="InterPro" id="IPR013783">
    <property type="entry name" value="Ig-like_fold"/>
</dbReference>
<evidence type="ECO:0000313" key="3">
    <source>
        <dbReference type="Proteomes" id="UP000694561"/>
    </source>
</evidence>
<protein>
    <recommendedName>
        <fullName evidence="4">Immunoglobulin V-set domain-containing protein</fullName>
    </recommendedName>
</protein>
<dbReference type="Gene3D" id="2.60.40.10">
    <property type="entry name" value="Immunoglobulins"/>
    <property type="match status" value="1"/>
</dbReference>
<name>A0A8C6F7D3_MONMO</name>
<dbReference type="SUPFAM" id="SSF48726">
    <property type="entry name" value="Immunoglobulin"/>
    <property type="match status" value="1"/>
</dbReference>
<keyword evidence="3" id="KW-1185">Reference proteome</keyword>
<reference evidence="2" key="1">
    <citation type="submission" date="2025-08" db="UniProtKB">
        <authorList>
            <consortium name="Ensembl"/>
        </authorList>
    </citation>
    <scope>IDENTIFICATION</scope>
</reference>
<dbReference type="PANTHER" id="PTHR23268:SF45">
    <property type="entry name" value="T CELL RECEPTOR BETA VARIABLE 2"/>
    <property type="match status" value="1"/>
</dbReference>
<evidence type="ECO:0008006" key="4">
    <source>
        <dbReference type="Google" id="ProtNLM"/>
    </source>
</evidence>
<sequence>ADSRLLPHSLCGLCPPTGRIESGVSQSPCHYVTGMGRNVTLGCGPVPRCLYLFWYQQIPGKGMGFLMSIYNKVSSEKADFLKDHFSAEMPDGVCLTLKTRPAQLGDSALSLYLCASSLTQPC</sequence>
<keyword evidence="1" id="KW-0391">Immunity</keyword>
<dbReference type="AlphaFoldDB" id="A0A8C6F7D3"/>
<accession>A0A8C6F7D3</accession>
<dbReference type="GO" id="GO:0002376">
    <property type="term" value="P:immune system process"/>
    <property type="evidence" value="ECO:0007669"/>
    <property type="project" value="UniProtKB-KW"/>
</dbReference>
<organism evidence="2 3">
    <name type="scientific">Monodon monoceros</name>
    <name type="common">Narwhal</name>
    <name type="synonym">Ceratodon monodon</name>
    <dbReference type="NCBI Taxonomy" id="40151"/>
    <lineage>
        <taxon>Eukaryota</taxon>
        <taxon>Metazoa</taxon>
        <taxon>Chordata</taxon>
        <taxon>Craniata</taxon>
        <taxon>Vertebrata</taxon>
        <taxon>Euteleostomi</taxon>
        <taxon>Mammalia</taxon>
        <taxon>Eutheria</taxon>
        <taxon>Laurasiatheria</taxon>
        <taxon>Artiodactyla</taxon>
        <taxon>Whippomorpha</taxon>
        <taxon>Cetacea</taxon>
        <taxon>Odontoceti</taxon>
        <taxon>Monodontidae</taxon>
        <taxon>Monodon</taxon>
    </lineage>
</organism>
<dbReference type="InterPro" id="IPR036179">
    <property type="entry name" value="Ig-like_dom_sf"/>
</dbReference>
<dbReference type="InterPro" id="IPR050413">
    <property type="entry name" value="TCR_beta_variable"/>
</dbReference>
<evidence type="ECO:0000313" key="2">
    <source>
        <dbReference type="Ensembl" id="ENSMMNP00015015716.1"/>
    </source>
</evidence>
<dbReference type="Ensembl" id="ENSMMNT00015017251.1">
    <property type="protein sequence ID" value="ENSMMNP00015015716.1"/>
    <property type="gene ID" value="ENSMMNG00015011580.1"/>
</dbReference>
<dbReference type="GeneTree" id="ENSGT00940000154460"/>